<feature type="coiled-coil region" evidence="1">
    <location>
        <begin position="287"/>
        <end position="314"/>
    </location>
</feature>
<feature type="region of interest" description="Disordered" evidence="2">
    <location>
        <begin position="88"/>
        <end position="113"/>
    </location>
</feature>
<dbReference type="AlphaFoldDB" id="A0A2G9HT36"/>
<evidence type="ECO:0000313" key="3">
    <source>
        <dbReference type="EMBL" id="PIN20689.1"/>
    </source>
</evidence>
<organism evidence="3 4">
    <name type="scientific">Handroanthus impetiginosus</name>
    <dbReference type="NCBI Taxonomy" id="429701"/>
    <lineage>
        <taxon>Eukaryota</taxon>
        <taxon>Viridiplantae</taxon>
        <taxon>Streptophyta</taxon>
        <taxon>Embryophyta</taxon>
        <taxon>Tracheophyta</taxon>
        <taxon>Spermatophyta</taxon>
        <taxon>Magnoliopsida</taxon>
        <taxon>eudicotyledons</taxon>
        <taxon>Gunneridae</taxon>
        <taxon>Pentapetalae</taxon>
        <taxon>asterids</taxon>
        <taxon>lamiids</taxon>
        <taxon>Lamiales</taxon>
        <taxon>Bignoniaceae</taxon>
        <taxon>Crescentiina</taxon>
        <taxon>Tabebuia alliance</taxon>
        <taxon>Handroanthus</taxon>
    </lineage>
</organism>
<dbReference type="CDD" id="cd11650">
    <property type="entry name" value="AT4G37440_like"/>
    <property type="match status" value="1"/>
</dbReference>
<evidence type="ECO:0000256" key="1">
    <source>
        <dbReference type="SAM" id="Coils"/>
    </source>
</evidence>
<evidence type="ECO:0000256" key="2">
    <source>
        <dbReference type="SAM" id="MobiDB-lite"/>
    </source>
</evidence>
<keyword evidence="4" id="KW-1185">Reference proteome</keyword>
<comment type="caution">
    <text evidence="3">The sequence shown here is derived from an EMBL/GenBank/DDBJ whole genome shotgun (WGS) entry which is preliminary data.</text>
</comment>
<gene>
    <name evidence="3" type="ORF">CDL12_06625</name>
</gene>
<accession>A0A2G9HT36</accession>
<dbReference type="PANTHER" id="PTHR34057">
    <property type="entry name" value="ELONGATION FACTOR"/>
    <property type="match status" value="1"/>
</dbReference>
<dbReference type="PANTHER" id="PTHR34057:SF10">
    <property type="entry name" value="TRANSPOSASE, PTTA_EN_SPM, PLANT"/>
    <property type="match status" value="1"/>
</dbReference>
<dbReference type="InterPro" id="IPR038745">
    <property type="entry name" value="AT4G37440-like"/>
</dbReference>
<keyword evidence="1" id="KW-0175">Coiled coil</keyword>
<reference evidence="4" key="1">
    <citation type="journal article" date="2018" name="Gigascience">
        <title>Genome assembly of the Pink Ipe (Handroanthus impetiginosus, Bignoniaceae), a highly valued, ecologically keystone Neotropical timber forest tree.</title>
        <authorList>
            <person name="Silva-Junior O.B."/>
            <person name="Grattapaglia D."/>
            <person name="Novaes E."/>
            <person name="Collevatti R.G."/>
        </authorList>
    </citation>
    <scope>NUCLEOTIDE SEQUENCE [LARGE SCALE GENOMIC DNA]</scope>
    <source>
        <strain evidence="4">cv. UFG-1</strain>
    </source>
</reference>
<name>A0A2G9HT36_9LAMI</name>
<dbReference type="OrthoDB" id="21648at2759"/>
<dbReference type="STRING" id="429701.A0A2G9HT36"/>
<sequence>MGPGIDVRERIEAKMEPSTYGANGIAKELEDELMKFTAKSEDNKVDAHFVEQTRGVQRNADAEVNITECTRSLGNDQLVEANCQDATESSSSFDDSDCGVENVDSLGDSEASSDFHGDAASALDFGGFGEKFRMRKKKLTTHWRSFIQPLMWRCKWAELQIKKLQSQAQQYDRELEAYNTRKQSQLEDPTLLDGVKSLPFPQSNPRSKILRRKRRRISEARTDIAAYMSHHNLFSYYENRKSFTEAAFMNNKLKHPEKATLKVNIDEEFWVNNELLSFKPGDGDNSLENVLAKIDRLQSQIGKLKSRVQRVMSENAEKFSWADSLSLPMPSNASSPNHGDRTAVGISRLISECRMGDVPESAVRSHGDDPDTNVQDGVLIDNQRVKEEMNNLEEVKIHQMQRPLALKEDP</sequence>
<dbReference type="Proteomes" id="UP000231279">
    <property type="component" value="Unassembled WGS sequence"/>
</dbReference>
<protein>
    <submittedName>
        <fullName evidence="3">Uncharacterized protein</fullName>
    </submittedName>
</protein>
<dbReference type="EMBL" id="NKXS01001066">
    <property type="protein sequence ID" value="PIN20689.1"/>
    <property type="molecule type" value="Genomic_DNA"/>
</dbReference>
<feature type="coiled-coil region" evidence="1">
    <location>
        <begin position="154"/>
        <end position="188"/>
    </location>
</feature>
<proteinExistence type="predicted"/>
<evidence type="ECO:0000313" key="4">
    <source>
        <dbReference type="Proteomes" id="UP000231279"/>
    </source>
</evidence>